<dbReference type="InterPro" id="IPR013216">
    <property type="entry name" value="Methyltransf_11"/>
</dbReference>
<accession>A0A2T7BGV7</accession>
<gene>
    <name evidence="2" type="ORF">DCC81_14640</name>
</gene>
<comment type="caution">
    <text evidence="2">The sequence shown here is derived from an EMBL/GenBank/DDBJ whole genome shotgun (WGS) entry which is preliminary data.</text>
</comment>
<dbReference type="GO" id="GO:0008757">
    <property type="term" value="F:S-adenosylmethionine-dependent methyltransferase activity"/>
    <property type="evidence" value="ECO:0007669"/>
    <property type="project" value="InterPro"/>
</dbReference>
<sequence length="177" mass="19639">MRLSEAIHLLDHPALRAAIPSSPVCWADLGCGDGLFTEALARLLPRRSALYGIDLRPRLHSDTVNGVSLIPFPADFLTMPLPTEVDGFLMANALHYVQDKPAFLKKLETYYRNGAQKGPLLIVEYDKDTPVEQWVPWPVSFAKLQPLLQQAGWKTVEKIGEVHSVYGGMMYAAIALP</sequence>
<evidence type="ECO:0000259" key="1">
    <source>
        <dbReference type="Pfam" id="PF08241"/>
    </source>
</evidence>
<organism evidence="2 3">
    <name type="scientific">Chitinophaga parva</name>
    <dbReference type="NCBI Taxonomy" id="2169414"/>
    <lineage>
        <taxon>Bacteria</taxon>
        <taxon>Pseudomonadati</taxon>
        <taxon>Bacteroidota</taxon>
        <taxon>Chitinophagia</taxon>
        <taxon>Chitinophagales</taxon>
        <taxon>Chitinophagaceae</taxon>
        <taxon>Chitinophaga</taxon>
    </lineage>
</organism>
<dbReference type="AlphaFoldDB" id="A0A2T7BGV7"/>
<dbReference type="Proteomes" id="UP000244450">
    <property type="component" value="Unassembled WGS sequence"/>
</dbReference>
<keyword evidence="3" id="KW-1185">Reference proteome</keyword>
<dbReference type="RefSeq" id="WP_108687359.1">
    <property type="nucleotide sequence ID" value="NZ_QCYK01000002.1"/>
</dbReference>
<name>A0A2T7BGV7_9BACT</name>
<evidence type="ECO:0000313" key="2">
    <source>
        <dbReference type="EMBL" id="PUZ25519.1"/>
    </source>
</evidence>
<dbReference type="InterPro" id="IPR029063">
    <property type="entry name" value="SAM-dependent_MTases_sf"/>
</dbReference>
<dbReference type="OrthoDB" id="9784101at2"/>
<proteinExistence type="predicted"/>
<dbReference type="EMBL" id="QCYK01000002">
    <property type="protein sequence ID" value="PUZ25519.1"/>
    <property type="molecule type" value="Genomic_DNA"/>
</dbReference>
<feature type="domain" description="Methyltransferase type 11" evidence="1">
    <location>
        <begin position="28"/>
        <end position="114"/>
    </location>
</feature>
<keyword evidence="2" id="KW-0489">Methyltransferase</keyword>
<dbReference type="Gene3D" id="3.40.50.150">
    <property type="entry name" value="Vaccinia Virus protein VP39"/>
    <property type="match status" value="1"/>
</dbReference>
<keyword evidence="2" id="KW-0808">Transferase</keyword>
<dbReference type="Pfam" id="PF08241">
    <property type="entry name" value="Methyltransf_11"/>
    <property type="match status" value="1"/>
</dbReference>
<protein>
    <submittedName>
        <fullName evidence="2">Methyltransferase type 11</fullName>
    </submittedName>
</protein>
<evidence type="ECO:0000313" key="3">
    <source>
        <dbReference type="Proteomes" id="UP000244450"/>
    </source>
</evidence>
<dbReference type="CDD" id="cd02440">
    <property type="entry name" value="AdoMet_MTases"/>
    <property type="match status" value="1"/>
</dbReference>
<dbReference type="SUPFAM" id="SSF53335">
    <property type="entry name" value="S-adenosyl-L-methionine-dependent methyltransferases"/>
    <property type="match status" value="1"/>
</dbReference>
<dbReference type="GO" id="GO:0032259">
    <property type="term" value="P:methylation"/>
    <property type="evidence" value="ECO:0007669"/>
    <property type="project" value="UniProtKB-KW"/>
</dbReference>
<reference evidence="2 3" key="1">
    <citation type="submission" date="2018-04" db="EMBL/GenBank/DDBJ databases">
        <title>Chitinophaga fuyangensis sp. nov., isolated from soil in a chemical factory.</title>
        <authorList>
            <person name="Chen K."/>
        </authorList>
    </citation>
    <scope>NUCLEOTIDE SEQUENCE [LARGE SCALE GENOMIC DNA]</scope>
    <source>
        <strain evidence="2 3">LY-1</strain>
    </source>
</reference>